<dbReference type="GO" id="GO:0009231">
    <property type="term" value="P:riboflavin biosynthetic process"/>
    <property type="evidence" value="ECO:0007669"/>
    <property type="project" value="InterPro"/>
</dbReference>
<reference evidence="2 3" key="1">
    <citation type="submission" date="2020-08" db="EMBL/GenBank/DDBJ databases">
        <title>Genomic Encyclopedia of Type Strains, Phase IV (KMG-IV): sequencing the most valuable type-strain genomes for metagenomic binning, comparative biology and taxonomic classification.</title>
        <authorList>
            <person name="Goeker M."/>
        </authorList>
    </citation>
    <scope>NUCLEOTIDE SEQUENCE [LARGE SCALE GENOMIC DNA]</scope>
    <source>
        <strain evidence="2 3">DSM 25966</strain>
    </source>
</reference>
<proteinExistence type="predicted"/>
<dbReference type="AlphaFoldDB" id="A0A840AX00"/>
<dbReference type="Gene3D" id="3.40.430.10">
    <property type="entry name" value="Dihydrofolate Reductase, subunit A"/>
    <property type="match status" value="1"/>
</dbReference>
<evidence type="ECO:0000313" key="3">
    <source>
        <dbReference type="Proteomes" id="UP000553963"/>
    </source>
</evidence>
<accession>A0A840AX00</accession>
<dbReference type="InterPro" id="IPR024072">
    <property type="entry name" value="DHFR-like_dom_sf"/>
</dbReference>
<dbReference type="PANTHER" id="PTHR38011:SF11">
    <property type="entry name" value="2,5-DIAMINO-6-RIBOSYLAMINO-4(3H)-PYRIMIDINONE 5'-PHOSPHATE REDUCTASE"/>
    <property type="match status" value="1"/>
</dbReference>
<keyword evidence="3" id="KW-1185">Reference proteome</keyword>
<protein>
    <submittedName>
        <fullName evidence="2">Dihydrofolate reductase</fullName>
    </submittedName>
</protein>
<dbReference type="EMBL" id="JACIDS010000005">
    <property type="protein sequence ID" value="MBB3932786.1"/>
    <property type="molecule type" value="Genomic_DNA"/>
</dbReference>
<evidence type="ECO:0000259" key="1">
    <source>
        <dbReference type="Pfam" id="PF01872"/>
    </source>
</evidence>
<feature type="domain" description="Bacterial bifunctional deaminase-reductase C-terminal" evidence="1">
    <location>
        <begin position="6"/>
        <end position="178"/>
    </location>
</feature>
<dbReference type="Pfam" id="PF01872">
    <property type="entry name" value="RibD_C"/>
    <property type="match status" value="1"/>
</dbReference>
<organism evidence="2 3">
    <name type="scientific">Kaistia hirudinis</name>
    <dbReference type="NCBI Taxonomy" id="1293440"/>
    <lineage>
        <taxon>Bacteria</taxon>
        <taxon>Pseudomonadati</taxon>
        <taxon>Pseudomonadota</taxon>
        <taxon>Alphaproteobacteria</taxon>
        <taxon>Hyphomicrobiales</taxon>
        <taxon>Kaistiaceae</taxon>
        <taxon>Kaistia</taxon>
    </lineage>
</organism>
<dbReference type="InterPro" id="IPR050765">
    <property type="entry name" value="Riboflavin_Biosynth_HTPR"/>
</dbReference>
<dbReference type="SUPFAM" id="SSF53597">
    <property type="entry name" value="Dihydrofolate reductase-like"/>
    <property type="match status" value="1"/>
</dbReference>
<dbReference type="GO" id="GO:0008703">
    <property type="term" value="F:5-amino-6-(5-phosphoribosylamino)uracil reductase activity"/>
    <property type="evidence" value="ECO:0007669"/>
    <property type="project" value="InterPro"/>
</dbReference>
<evidence type="ECO:0000313" key="2">
    <source>
        <dbReference type="EMBL" id="MBB3932786.1"/>
    </source>
</evidence>
<dbReference type="PANTHER" id="PTHR38011">
    <property type="entry name" value="DIHYDROFOLATE REDUCTASE FAMILY PROTEIN (AFU_ORTHOLOGUE AFUA_8G06820)"/>
    <property type="match status" value="1"/>
</dbReference>
<dbReference type="RefSeq" id="WP_183400455.1">
    <property type="nucleotide sequence ID" value="NZ_JACIDS010000005.1"/>
</dbReference>
<dbReference type="Proteomes" id="UP000553963">
    <property type="component" value="Unassembled WGS sequence"/>
</dbReference>
<comment type="caution">
    <text evidence="2">The sequence shown here is derived from an EMBL/GenBank/DDBJ whole genome shotgun (WGS) entry which is preliminary data.</text>
</comment>
<sequence>MGRLSVFNQVTVDGYFADAGGDMSWAKASRDAEFDAFIAGNASGGGRLLFGRVTYEMMAGYWPTPFAAQEFPVVAARMNAMPKTVFSRTLQRADWSGTRLVAGDLVGEVARLKAEPDDLAVLGSGSLVVQLAEAGLIDEFQIVVFPLVLGSGRTMFDGLKRRLALETIDVRRFGNGCLFVRYRPVPA</sequence>
<dbReference type="InterPro" id="IPR002734">
    <property type="entry name" value="RibDG_C"/>
</dbReference>
<name>A0A840AX00_9HYPH</name>
<gene>
    <name evidence="2" type="ORF">GGR25_003850</name>
</gene>